<dbReference type="InterPro" id="IPR010359">
    <property type="entry name" value="IrrE_HExxH"/>
</dbReference>
<dbReference type="SUPFAM" id="SSF47413">
    <property type="entry name" value="lambda repressor-like DNA-binding domains"/>
    <property type="match status" value="1"/>
</dbReference>
<dbReference type="RefSeq" id="WP_148866554.1">
    <property type="nucleotide sequence ID" value="NZ_VNHO01000006.1"/>
</dbReference>
<dbReference type="PANTHER" id="PTHR43236:SF1">
    <property type="entry name" value="BLL7220 PROTEIN"/>
    <property type="match status" value="1"/>
</dbReference>
<dbReference type="Gene3D" id="1.10.10.2910">
    <property type="match status" value="1"/>
</dbReference>
<dbReference type="OrthoDB" id="9816277at2"/>
<dbReference type="Pfam" id="PF01381">
    <property type="entry name" value="HTH_3"/>
    <property type="match status" value="1"/>
</dbReference>
<accession>A0A5S5AVS5</accession>
<feature type="domain" description="HTH cro/C1-type" evidence="2">
    <location>
        <begin position="6"/>
        <end position="60"/>
    </location>
</feature>
<dbReference type="PROSITE" id="PS50943">
    <property type="entry name" value="HTH_CROC1"/>
    <property type="match status" value="1"/>
</dbReference>
<dbReference type="InterPro" id="IPR001387">
    <property type="entry name" value="Cro/C1-type_HTH"/>
</dbReference>
<evidence type="ECO:0000313" key="4">
    <source>
        <dbReference type="Proteomes" id="UP000322294"/>
    </source>
</evidence>
<name>A0A5S5AVS5_9FIRM</name>
<keyword evidence="4" id="KW-1185">Reference proteome</keyword>
<dbReference type="InterPro" id="IPR052345">
    <property type="entry name" value="Rad_response_metalloprotease"/>
</dbReference>
<dbReference type="AlphaFoldDB" id="A0A5S5AVS5"/>
<organism evidence="3 4">
    <name type="scientific">Thermosediminibacter litoriperuensis</name>
    <dbReference type="NCBI Taxonomy" id="291989"/>
    <lineage>
        <taxon>Bacteria</taxon>
        <taxon>Bacillati</taxon>
        <taxon>Bacillota</taxon>
        <taxon>Clostridia</taxon>
        <taxon>Thermosediminibacterales</taxon>
        <taxon>Thermosediminibacteraceae</taxon>
        <taxon>Thermosediminibacter</taxon>
    </lineage>
</organism>
<evidence type="ECO:0000313" key="3">
    <source>
        <dbReference type="EMBL" id="TYP57439.1"/>
    </source>
</evidence>
<dbReference type="Proteomes" id="UP000322294">
    <property type="component" value="Unassembled WGS sequence"/>
</dbReference>
<dbReference type="CDD" id="cd00093">
    <property type="entry name" value="HTH_XRE"/>
    <property type="match status" value="1"/>
</dbReference>
<dbReference type="InterPro" id="IPR010982">
    <property type="entry name" value="Lambda_DNA-bd_dom_sf"/>
</dbReference>
<dbReference type="PANTHER" id="PTHR43236">
    <property type="entry name" value="ANTITOXIN HIGA1"/>
    <property type="match status" value="1"/>
</dbReference>
<comment type="similarity">
    <text evidence="1">Belongs to the short-chain fatty acyl-CoA assimilation regulator (ScfR) family.</text>
</comment>
<protein>
    <submittedName>
        <fullName evidence="3">Zn-dependent peptidase ImmA (M78 family)</fullName>
    </submittedName>
</protein>
<comment type="caution">
    <text evidence="3">The sequence shown here is derived from an EMBL/GenBank/DDBJ whole genome shotgun (WGS) entry which is preliminary data.</text>
</comment>
<proteinExistence type="inferred from homology"/>
<sequence>MIGERIRYARQAAGLSLRDLAKKIGVSHTAIAKYEKNRDIPSSAVLIRLAEALDVNVDYFFRSKNVKLCVYAYRKKASLSKKNEKRVTNQIRDWIERYLDIEEILGINVPNFVVPSTLSKRINKMDDIEKLAQTLRDEWELGTGPINNLTELLEEKGIKVGLIEGLDDFDSCIILEKETGPIIVTRKDLPGDRQRFNLAHELGHLIIEVDECIDLEKAAHRFAGAFLVPEKMVIQELGRKRHSLDLYELHLLKHKYGLSVQGWIYRAKDLNIISDKLAAKLFKLFKLKGWHQQEPGDPYPPEKPQRLERLVLKALSEKIIGETKAAEIVGRPLEEFWREAGIEHQWEV</sequence>
<dbReference type="EMBL" id="VNHO01000006">
    <property type="protein sequence ID" value="TYP57439.1"/>
    <property type="molecule type" value="Genomic_DNA"/>
</dbReference>
<dbReference type="Gene3D" id="1.10.260.40">
    <property type="entry name" value="lambda repressor-like DNA-binding domains"/>
    <property type="match status" value="1"/>
</dbReference>
<gene>
    <name evidence="3" type="ORF">LZ11_00753</name>
</gene>
<reference evidence="3 4" key="1">
    <citation type="submission" date="2019-07" db="EMBL/GenBank/DDBJ databases">
        <title>Genomic Encyclopedia of Type Strains, Phase I: the one thousand microbial genomes (KMG-I) project.</title>
        <authorList>
            <person name="Kyrpides N."/>
        </authorList>
    </citation>
    <scope>NUCLEOTIDE SEQUENCE [LARGE SCALE GENOMIC DNA]</scope>
    <source>
        <strain evidence="3 4">DSM 16647</strain>
    </source>
</reference>
<evidence type="ECO:0000256" key="1">
    <source>
        <dbReference type="ARBA" id="ARBA00007227"/>
    </source>
</evidence>
<dbReference type="Pfam" id="PF06114">
    <property type="entry name" value="Peptidase_M78"/>
    <property type="match status" value="1"/>
</dbReference>
<dbReference type="SMART" id="SM00530">
    <property type="entry name" value="HTH_XRE"/>
    <property type="match status" value="1"/>
</dbReference>
<evidence type="ECO:0000259" key="2">
    <source>
        <dbReference type="PROSITE" id="PS50943"/>
    </source>
</evidence>
<dbReference type="GO" id="GO:0003677">
    <property type="term" value="F:DNA binding"/>
    <property type="evidence" value="ECO:0007669"/>
    <property type="project" value="InterPro"/>
</dbReference>